<sequence length="237" mass="27254">MKKTVAALVCFCSAYAAQGQVPPDSLKNRAYGSYVFLPVEFPIIDNRGFENAVTEADLPGGKHPTATLGLGLQFYANRYISTIAFAIGSRKKEEETYLTEMDYNSFSFNFGYDLTKNHRYALYPYLGYKGNGLNYLYREKIAKSTDMEEYLETDLRYKELHHSRAHLDLGFSFARQAFYLINARVGYLVPLEKSRWTINEDLHLSAAPGTRYKFYFSLNIGLGTIFSEDEMRRRHAR</sequence>
<dbReference type="Proteomes" id="UP000233782">
    <property type="component" value="Unassembled WGS sequence"/>
</dbReference>
<dbReference type="AlphaFoldDB" id="A0A2N3V2N0"/>
<comment type="caution">
    <text evidence="1">The sequence shown here is derived from an EMBL/GenBank/DDBJ whole genome shotgun (WGS) entry which is preliminary data.</text>
</comment>
<reference evidence="1 2" key="1">
    <citation type="submission" date="2017-12" db="EMBL/GenBank/DDBJ databases">
        <title>Genomic Encyclopedia of Type Strains, Phase III (KMG-III): the genomes of soil and plant-associated and newly described type strains.</title>
        <authorList>
            <person name="Whitman W."/>
        </authorList>
    </citation>
    <scope>NUCLEOTIDE SEQUENCE [LARGE SCALE GENOMIC DNA]</scope>
    <source>
        <strain evidence="1 2">LP43</strain>
    </source>
</reference>
<evidence type="ECO:0008006" key="3">
    <source>
        <dbReference type="Google" id="ProtNLM"/>
    </source>
</evidence>
<dbReference type="RefSeq" id="WP_101443058.1">
    <property type="nucleotide sequence ID" value="NZ_PJMU01000001.1"/>
</dbReference>
<keyword evidence="2" id="KW-1185">Reference proteome</keyword>
<protein>
    <recommendedName>
        <fullName evidence="3">Outer membrane protein with beta-barrel domain</fullName>
    </recommendedName>
</protein>
<evidence type="ECO:0000313" key="2">
    <source>
        <dbReference type="Proteomes" id="UP000233782"/>
    </source>
</evidence>
<organism evidence="1 2">
    <name type="scientific">Pontibacter ramchanderi</name>
    <dbReference type="NCBI Taxonomy" id="1179743"/>
    <lineage>
        <taxon>Bacteria</taxon>
        <taxon>Pseudomonadati</taxon>
        <taxon>Bacteroidota</taxon>
        <taxon>Cytophagia</taxon>
        <taxon>Cytophagales</taxon>
        <taxon>Hymenobacteraceae</taxon>
        <taxon>Pontibacter</taxon>
    </lineage>
</organism>
<evidence type="ECO:0000313" key="1">
    <source>
        <dbReference type="EMBL" id="PKV75863.1"/>
    </source>
</evidence>
<proteinExistence type="predicted"/>
<dbReference type="EMBL" id="PJMU01000001">
    <property type="protein sequence ID" value="PKV75863.1"/>
    <property type="molecule type" value="Genomic_DNA"/>
</dbReference>
<name>A0A2N3V2N0_9BACT</name>
<gene>
    <name evidence="1" type="ORF">BD749_0810</name>
</gene>
<accession>A0A2N3V2N0</accession>
<dbReference type="OrthoDB" id="9807630at2"/>